<feature type="binding site" evidence="2">
    <location>
        <position position="302"/>
    </location>
    <ligand>
        <name>a divalent metal cation</name>
        <dbReference type="ChEBI" id="CHEBI:60240"/>
        <label>1</label>
    </ligand>
</feature>
<dbReference type="FunFam" id="3.40.1390.30:FF:000001">
    <property type="entry name" value="GTP cyclohydrolase 1 type 2"/>
    <property type="match status" value="1"/>
</dbReference>
<keyword evidence="2" id="KW-0479">Metal-binding</keyword>
<dbReference type="Gene3D" id="3.40.1390.30">
    <property type="entry name" value="NIF3 (NGG1p interacting factor 3)-like"/>
    <property type="match status" value="2"/>
</dbReference>
<protein>
    <recommendedName>
        <fullName evidence="5">YbgI/family dinuclear metal center protein</fullName>
    </recommendedName>
</protein>
<dbReference type="EMBL" id="LWDF02000027">
    <property type="protein sequence ID" value="KAE8259753.1"/>
    <property type="molecule type" value="Genomic_DNA"/>
</dbReference>
<dbReference type="Pfam" id="PF01784">
    <property type="entry name" value="DUF34_NIF3"/>
    <property type="match status" value="1"/>
</dbReference>
<reference evidence="3" key="2">
    <citation type="journal article" date="2019" name="IMA Fungus">
        <title>Genome sequencing and comparison of five Tilletia species to identify candidate genes for the detection of regulated species infecting wheat.</title>
        <authorList>
            <person name="Nguyen H.D.T."/>
            <person name="Sultana T."/>
            <person name="Kesanakurti P."/>
            <person name="Hambleton S."/>
        </authorList>
    </citation>
    <scope>NUCLEOTIDE SEQUENCE</scope>
    <source>
        <strain evidence="3">DAOMC 236416</strain>
    </source>
</reference>
<dbReference type="Proteomes" id="UP000077521">
    <property type="component" value="Unassembled WGS sequence"/>
</dbReference>
<evidence type="ECO:0008006" key="5">
    <source>
        <dbReference type="Google" id="ProtNLM"/>
    </source>
</evidence>
<evidence type="ECO:0000256" key="2">
    <source>
        <dbReference type="PIRSR" id="PIRSR602678-1"/>
    </source>
</evidence>
<proteinExistence type="inferred from homology"/>
<feature type="binding site" evidence="2">
    <location>
        <position position="119"/>
    </location>
    <ligand>
        <name>a divalent metal cation</name>
        <dbReference type="ChEBI" id="CHEBI:60240"/>
        <label>1</label>
    </ligand>
</feature>
<dbReference type="InterPro" id="IPR002678">
    <property type="entry name" value="DUF34/NIF3"/>
</dbReference>
<evidence type="ECO:0000313" key="4">
    <source>
        <dbReference type="Proteomes" id="UP000077521"/>
    </source>
</evidence>
<organism evidence="3 4">
    <name type="scientific">Tilletia indica</name>
    <dbReference type="NCBI Taxonomy" id="43049"/>
    <lineage>
        <taxon>Eukaryota</taxon>
        <taxon>Fungi</taxon>
        <taxon>Dikarya</taxon>
        <taxon>Basidiomycota</taxon>
        <taxon>Ustilaginomycotina</taxon>
        <taxon>Exobasidiomycetes</taxon>
        <taxon>Tilletiales</taxon>
        <taxon>Tilletiaceae</taxon>
        <taxon>Tilletia</taxon>
    </lineage>
</organism>
<dbReference type="GO" id="GO:0005739">
    <property type="term" value="C:mitochondrion"/>
    <property type="evidence" value="ECO:0007669"/>
    <property type="project" value="TreeGrafter"/>
</dbReference>
<dbReference type="PANTHER" id="PTHR13799:SF13">
    <property type="entry name" value="NIF3-LIKE PROTEIN 1"/>
    <property type="match status" value="1"/>
</dbReference>
<feature type="binding site" evidence="2">
    <location>
        <position position="298"/>
    </location>
    <ligand>
        <name>a divalent metal cation</name>
        <dbReference type="ChEBI" id="CHEBI:60240"/>
        <label>1</label>
    </ligand>
</feature>
<accession>A0A177TEZ0</accession>
<dbReference type="PANTHER" id="PTHR13799">
    <property type="entry name" value="NGG1 INTERACTING FACTOR 3"/>
    <property type="match status" value="1"/>
</dbReference>
<sequence>MASLSASVRANKPLAAVMRAMHAIAPLHLADKSWDNVGLLLEAPKPRTSNGVFLAIDLTTDVAAELLSEKNKGVSVAVIYHPTIFRGLKSLTLSNTQQRSLLSCAAEGISIYCPHTSLDATPAGINDWLILNALSACSPPTSSQAGKVRQTETRLSGLKDVWGESPDTFARSLLADLPTAAGPAQTLQNSVNADSDQAKSEGWSSAGMGRQVVLREPISLGTFARAFKAEMGVEHAQMAYARGANAETQIKTIAVCAGSGSSVLQGAEADLWITGELSHHELLATTEPGSTSVLLLRHTTSERGFLADILGPRLQAVLREQAGTDKSGDWSIRVSQEDRDPLTFV</sequence>
<keyword evidence="4" id="KW-1185">Reference proteome</keyword>
<evidence type="ECO:0000256" key="1">
    <source>
        <dbReference type="ARBA" id="ARBA00006964"/>
    </source>
</evidence>
<comment type="caution">
    <text evidence="3">The sequence shown here is derived from an EMBL/GenBank/DDBJ whole genome shotgun (WGS) entry which is preliminary data.</text>
</comment>
<comment type="similarity">
    <text evidence="1">Belongs to the GTP cyclohydrolase I type 2/NIF3 family.</text>
</comment>
<dbReference type="GO" id="GO:0046872">
    <property type="term" value="F:metal ion binding"/>
    <property type="evidence" value="ECO:0007669"/>
    <property type="project" value="UniProtKB-KW"/>
</dbReference>
<reference evidence="3" key="1">
    <citation type="submission" date="2016-04" db="EMBL/GenBank/DDBJ databases">
        <authorList>
            <person name="Nguyen H.D."/>
            <person name="Samba Siva P."/>
            <person name="Cullis J."/>
            <person name="Levesque C.A."/>
            <person name="Hambleton S."/>
        </authorList>
    </citation>
    <scope>NUCLEOTIDE SEQUENCE</scope>
    <source>
        <strain evidence="3">DAOMC 236416</strain>
    </source>
</reference>
<evidence type="ECO:0000313" key="3">
    <source>
        <dbReference type="EMBL" id="KAE8259753.1"/>
    </source>
</evidence>
<dbReference type="SUPFAM" id="SSF102705">
    <property type="entry name" value="NIF3 (NGG1p interacting factor 3)-like"/>
    <property type="match status" value="1"/>
</dbReference>
<dbReference type="InterPro" id="IPR036069">
    <property type="entry name" value="DUF34/NIF3_sf"/>
</dbReference>
<feature type="binding site" evidence="2">
    <location>
        <position position="81"/>
    </location>
    <ligand>
        <name>a divalent metal cation</name>
        <dbReference type="ChEBI" id="CHEBI:60240"/>
        <label>1</label>
    </ligand>
</feature>
<name>A0A177TEZ0_9BASI</name>
<dbReference type="OrthoDB" id="3345469at2759"/>
<dbReference type="AlphaFoldDB" id="A0A177TEZ0"/>
<gene>
    <name evidence="3" type="ORF">A4X13_0g806</name>
</gene>